<keyword evidence="2" id="KW-1185">Reference proteome</keyword>
<dbReference type="EMBL" id="MVGT01003053">
    <property type="protein sequence ID" value="OVA05623.1"/>
    <property type="molecule type" value="Genomic_DNA"/>
</dbReference>
<proteinExistence type="predicted"/>
<protein>
    <submittedName>
        <fullName evidence="1">Uncharacterized protein</fullName>
    </submittedName>
</protein>
<dbReference type="AlphaFoldDB" id="A0A200Q553"/>
<dbReference type="InParanoid" id="A0A200Q553"/>
<accession>A0A200Q553</accession>
<organism evidence="1 2">
    <name type="scientific">Macleaya cordata</name>
    <name type="common">Five-seeded plume-poppy</name>
    <name type="synonym">Bocconia cordata</name>
    <dbReference type="NCBI Taxonomy" id="56857"/>
    <lineage>
        <taxon>Eukaryota</taxon>
        <taxon>Viridiplantae</taxon>
        <taxon>Streptophyta</taxon>
        <taxon>Embryophyta</taxon>
        <taxon>Tracheophyta</taxon>
        <taxon>Spermatophyta</taxon>
        <taxon>Magnoliopsida</taxon>
        <taxon>Ranunculales</taxon>
        <taxon>Papaveraceae</taxon>
        <taxon>Papaveroideae</taxon>
        <taxon>Macleaya</taxon>
    </lineage>
</organism>
<evidence type="ECO:0000313" key="2">
    <source>
        <dbReference type="Proteomes" id="UP000195402"/>
    </source>
</evidence>
<reference evidence="1 2" key="1">
    <citation type="journal article" date="2017" name="Mol. Plant">
        <title>The Genome of Medicinal Plant Macleaya cordata Provides New Insights into Benzylisoquinoline Alkaloids Metabolism.</title>
        <authorList>
            <person name="Liu X."/>
            <person name="Liu Y."/>
            <person name="Huang P."/>
            <person name="Ma Y."/>
            <person name="Qing Z."/>
            <person name="Tang Q."/>
            <person name="Cao H."/>
            <person name="Cheng P."/>
            <person name="Zheng Y."/>
            <person name="Yuan Z."/>
            <person name="Zhou Y."/>
            <person name="Liu J."/>
            <person name="Tang Z."/>
            <person name="Zhuo Y."/>
            <person name="Zhang Y."/>
            <person name="Yu L."/>
            <person name="Huang J."/>
            <person name="Yang P."/>
            <person name="Peng Q."/>
            <person name="Zhang J."/>
            <person name="Jiang W."/>
            <person name="Zhang Z."/>
            <person name="Lin K."/>
            <person name="Ro D.K."/>
            <person name="Chen X."/>
            <person name="Xiong X."/>
            <person name="Shang Y."/>
            <person name="Huang S."/>
            <person name="Zeng J."/>
        </authorList>
    </citation>
    <scope>NUCLEOTIDE SEQUENCE [LARGE SCALE GENOMIC DNA]</scope>
    <source>
        <strain evidence="2">cv. BLH2017</strain>
        <tissue evidence="1">Root</tissue>
    </source>
</reference>
<gene>
    <name evidence="1" type="ORF">BVC80_8417g5</name>
</gene>
<comment type="caution">
    <text evidence="1">The sequence shown here is derived from an EMBL/GenBank/DDBJ whole genome shotgun (WGS) entry which is preliminary data.</text>
</comment>
<name>A0A200Q553_MACCD</name>
<sequence length="133" mass="15440">MDFSASMEGEEEIGKRTRSFRDEDYNNRRVFLRSYPLYLEENRASRAGEEEEEEKLAIVVMGSSTTKEKEMVRILTTKGSTGKINNVFKGRVLRVLHWGERKVLHLNKLKHKLSFCLVACHPFGLKHHSPSLF</sequence>
<evidence type="ECO:0000313" key="1">
    <source>
        <dbReference type="EMBL" id="OVA05623.1"/>
    </source>
</evidence>
<dbReference type="OrthoDB" id="1913089at2759"/>
<dbReference type="Proteomes" id="UP000195402">
    <property type="component" value="Unassembled WGS sequence"/>
</dbReference>
<dbReference type="OMA" id="SEEKTFM"/>